<evidence type="ECO:0000313" key="1">
    <source>
        <dbReference type="EMBL" id="MCI08714.1"/>
    </source>
</evidence>
<feature type="non-terminal residue" evidence="1">
    <location>
        <position position="1"/>
    </location>
</feature>
<reference evidence="1 2" key="1">
    <citation type="journal article" date="2018" name="Front. Plant Sci.">
        <title>Red Clover (Trifolium pratense) and Zigzag Clover (T. medium) - A Picture of Genomic Similarities and Differences.</title>
        <authorList>
            <person name="Dluhosova J."/>
            <person name="Istvanek J."/>
            <person name="Nedelnik J."/>
            <person name="Repkova J."/>
        </authorList>
    </citation>
    <scope>NUCLEOTIDE SEQUENCE [LARGE SCALE GENOMIC DNA]</scope>
    <source>
        <strain evidence="2">cv. 10/8</strain>
        <tissue evidence="1">Leaf</tissue>
    </source>
</reference>
<comment type="caution">
    <text evidence="1">The sequence shown here is derived from an EMBL/GenBank/DDBJ whole genome shotgun (WGS) entry which is preliminary data.</text>
</comment>
<proteinExistence type="predicted"/>
<name>A0A392PAA6_9FABA</name>
<organism evidence="1 2">
    <name type="scientific">Trifolium medium</name>
    <dbReference type="NCBI Taxonomy" id="97028"/>
    <lineage>
        <taxon>Eukaryota</taxon>
        <taxon>Viridiplantae</taxon>
        <taxon>Streptophyta</taxon>
        <taxon>Embryophyta</taxon>
        <taxon>Tracheophyta</taxon>
        <taxon>Spermatophyta</taxon>
        <taxon>Magnoliopsida</taxon>
        <taxon>eudicotyledons</taxon>
        <taxon>Gunneridae</taxon>
        <taxon>Pentapetalae</taxon>
        <taxon>rosids</taxon>
        <taxon>fabids</taxon>
        <taxon>Fabales</taxon>
        <taxon>Fabaceae</taxon>
        <taxon>Papilionoideae</taxon>
        <taxon>50 kb inversion clade</taxon>
        <taxon>NPAAA clade</taxon>
        <taxon>Hologalegina</taxon>
        <taxon>IRL clade</taxon>
        <taxon>Trifolieae</taxon>
        <taxon>Trifolium</taxon>
    </lineage>
</organism>
<evidence type="ECO:0000313" key="2">
    <source>
        <dbReference type="Proteomes" id="UP000265520"/>
    </source>
</evidence>
<keyword evidence="2" id="KW-1185">Reference proteome</keyword>
<dbReference type="AlphaFoldDB" id="A0A392PAA6"/>
<dbReference type="EMBL" id="LXQA010070012">
    <property type="protein sequence ID" value="MCI08714.1"/>
    <property type="molecule type" value="Genomic_DNA"/>
</dbReference>
<sequence>GYAAKEFVNQGVKPGELAIISKEAGL</sequence>
<accession>A0A392PAA6</accession>
<dbReference type="Proteomes" id="UP000265520">
    <property type="component" value="Unassembled WGS sequence"/>
</dbReference>
<protein>
    <submittedName>
        <fullName evidence="1">Uncharacterized protein</fullName>
    </submittedName>
</protein>